<dbReference type="RefSeq" id="XP_043043434.1">
    <property type="nucleotide sequence ID" value="XM_043181616.1"/>
</dbReference>
<evidence type="ECO:0008006" key="4">
    <source>
        <dbReference type="Google" id="ProtNLM"/>
    </source>
</evidence>
<keyword evidence="1" id="KW-0732">Signal</keyword>
<proteinExistence type="predicted"/>
<name>A0A9P7VZQ9_9AGAR</name>
<gene>
    <name evidence="2" type="ORF">BT62DRAFT_616082</name>
</gene>
<evidence type="ECO:0000313" key="3">
    <source>
        <dbReference type="Proteomes" id="UP000812287"/>
    </source>
</evidence>
<reference evidence="2" key="1">
    <citation type="submission" date="2020-11" db="EMBL/GenBank/DDBJ databases">
        <title>Adaptations for nitrogen fixation in a non-lichenized fungal sporocarp promotes dispersal by wood-feeding termites.</title>
        <authorList>
            <consortium name="DOE Joint Genome Institute"/>
            <person name="Koch R.A."/>
            <person name="Yoon G."/>
            <person name="Arayal U."/>
            <person name="Lail K."/>
            <person name="Amirebrahimi M."/>
            <person name="Labutti K."/>
            <person name="Lipzen A."/>
            <person name="Riley R."/>
            <person name="Barry K."/>
            <person name="Henrissat B."/>
            <person name="Grigoriev I.V."/>
            <person name="Herr J.R."/>
            <person name="Aime M.C."/>
        </authorList>
    </citation>
    <scope>NUCLEOTIDE SEQUENCE</scope>
    <source>
        <strain evidence="2">MCA 3950</strain>
    </source>
</reference>
<dbReference type="AlphaFoldDB" id="A0A9P7VZQ9"/>
<organism evidence="2 3">
    <name type="scientific">Guyanagaster necrorhizus</name>
    <dbReference type="NCBI Taxonomy" id="856835"/>
    <lineage>
        <taxon>Eukaryota</taxon>
        <taxon>Fungi</taxon>
        <taxon>Dikarya</taxon>
        <taxon>Basidiomycota</taxon>
        <taxon>Agaricomycotina</taxon>
        <taxon>Agaricomycetes</taxon>
        <taxon>Agaricomycetidae</taxon>
        <taxon>Agaricales</taxon>
        <taxon>Marasmiineae</taxon>
        <taxon>Physalacriaceae</taxon>
        <taxon>Guyanagaster</taxon>
    </lineage>
</organism>
<keyword evidence="3" id="KW-1185">Reference proteome</keyword>
<dbReference type="GeneID" id="66103912"/>
<dbReference type="EMBL" id="MU250527">
    <property type="protein sequence ID" value="KAG7449934.1"/>
    <property type="molecule type" value="Genomic_DNA"/>
</dbReference>
<sequence length="125" mass="14132">MLKILLLISSTIYGVLDLWAAASQRSQHYRTSFAMGRVYDVEVECELYHHMMNEASEIAHEKKNYLVCIATGELVTLNHRNDLSHILLYTNLRTGFQAFPALNGLSGHSQQCARNCSIGAAKRQY</sequence>
<evidence type="ECO:0000313" key="2">
    <source>
        <dbReference type="EMBL" id="KAG7449934.1"/>
    </source>
</evidence>
<protein>
    <recommendedName>
        <fullName evidence="4">Secreted protein</fullName>
    </recommendedName>
</protein>
<comment type="caution">
    <text evidence="2">The sequence shown here is derived from an EMBL/GenBank/DDBJ whole genome shotgun (WGS) entry which is preliminary data.</text>
</comment>
<feature type="signal peptide" evidence="1">
    <location>
        <begin position="1"/>
        <end position="17"/>
    </location>
</feature>
<feature type="chain" id="PRO_5040445735" description="Secreted protein" evidence="1">
    <location>
        <begin position="18"/>
        <end position="125"/>
    </location>
</feature>
<evidence type="ECO:0000256" key="1">
    <source>
        <dbReference type="SAM" id="SignalP"/>
    </source>
</evidence>
<dbReference type="Proteomes" id="UP000812287">
    <property type="component" value="Unassembled WGS sequence"/>
</dbReference>
<accession>A0A9P7VZQ9</accession>